<keyword evidence="2" id="KW-1185">Reference proteome</keyword>
<protein>
    <submittedName>
        <fullName evidence="1">Uncharacterized protein</fullName>
    </submittedName>
</protein>
<proteinExistence type="predicted"/>
<comment type="caution">
    <text evidence="1">The sequence shown here is derived from an EMBL/GenBank/DDBJ whole genome shotgun (WGS) entry which is preliminary data.</text>
</comment>
<organism evidence="1 2">
    <name type="scientific">Araneus ventricosus</name>
    <name type="common">Orbweaver spider</name>
    <name type="synonym">Epeira ventricosa</name>
    <dbReference type="NCBI Taxonomy" id="182803"/>
    <lineage>
        <taxon>Eukaryota</taxon>
        <taxon>Metazoa</taxon>
        <taxon>Ecdysozoa</taxon>
        <taxon>Arthropoda</taxon>
        <taxon>Chelicerata</taxon>
        <taxon>Arachnida</taxon>
        <taxon>Araneae</taxon>
        <taxon>Araneomorphae</taxon>
        <taxon>Entelegynae</taxon>
        <taxon>Araneoidea</taxon>
        <taxon>Araneidae</taxon>
        <taxon>Araneus</taxon>
    </lineage>
</organism>
<gene>
    <name evidence="1" type="ORF">AVEN_125100_1</name>
</gene>
<dbReference type="AlphaFoldDB" id="A0A4Y2M2B8"/>
<evidence type="ECO:0000313" key="1">
    <source>
        <dbReference type="EMBL" id="GBN20714.1"/>
    </source>
</evidence>
<name>A0A4Y2M2B8_ARAVE</name>
<accession>A0A4Y2M2B8</accession>
<evidence type="ECO:0000313" key="2">
    <source>
        <dbReference type="Proteomes" id="UP000499080"/>
    </source>
</evidence>
<reference evidence="1 2" key="1">
    <citation type="journal article" date="2019" name="Sci. Rep.">
        <title>Orb-weaving spider Araneus ventricosus genome elucidates the spidroin gene catalogue.</title>
        <authorList>
            <person name="Kono N."/>
            <person name="Nakamura H."/>
            <person name="Ohtoshi R."/>
            <person name="Moran D.A.P."/>
            <person name="Shinohara A."/>
            <person name="Yoshida Y."/>
            <person name="Fujiwara M."/>
            <person name="Mori M."/>
            <person name="Tomita M."/>
            <person name="Arakawa K."/>
        </authorList>
    </citation>
    <scope>NUCLEOTIDE SEQUENCE [LARGE SCALE GENOMIC DNA]</scope>
</reference>
<dbReference type="EMBL" id="BGPR01006650">
    <property type="protein sequence ID" value="GBN20714.1"/>
    <property type="molecule type" value="Genomic_DNA"/>
</dbReference>
<dbReference type="Proteomes" id="UP000499080">
    <property type="component" value="Unassembled WGS sequence"/>
</dbReference>
<sequence length="90" mass="10361">MNLQGVCQPINLQPADDQITSPRIAFTEIIRKVSHPVKEERCIVIPILKNGILRITLQLLQKKKIYVRTSGYWTVELLVIWSKTVHGLKK</sequence>